<dbReference type="Pfam" id="PF09992">
    <property type="entry name" value="NAGPA"/>
    <property type="match status" value="1"/>
</dbReference>
<proteinExistence type="predicted"/>
<organism evidence="2 3">
    <name type="scientific">Candidatus Cerribacteria bacterium 'Amazon FNV 2010 28 9'</name>
    <dbReference type="NCBI Taxonomy" id="2081795"/>
    <lineage>
        <taxon>Bacteria</taxon>
        <taxon>Candidatus Cerribacteria</taxon>
    </lineage>
</organism>
<evidence type="ECO:0000313" key="3">
    <source>
        <dbReference type="Proteomes" id="UP000246104"/>
    </source>
</evidence>
<evidence type="ECO:0000259" key="1">
    <source>
        <dbReference type="Pfam" id="PF09992"/>
    </source>
</evidence>
<protein>
    <recommendedName>
        <fullName evidence="1">Phosphodiester glycosidase domain-containing protein</fullName>
    </recommendedName>
</protein>
<reference evidence="2 3" key="1">
    <citation type="submission" date="2018-02" db="EMBL/GenBank/DDBJ databases">
        <title>Genomic Reconstructions from Amazon Rainforest and Pasture Soil Reveal Novel Insights into the Physiology of Candidate Phyla in Tropical Sites.</title>
        <authorList>
            <person name="Kroeger M.E."/>
            <person name="Delmont T."/>
            <person name="Eren A.M."/>
            <person name="Guo J."/>
            <person name="Meyer K.M."/>
            <person name="Khan K."/>
            <person name="Rodrigues J.L.M."/>
            <person name="Bohannan B.J.M."/>
            <person name="Tringe S."/>
            <person name="Borges C.D."/>
            <person name="Tiedje J."/>
            <person name="Tsai S.M."/>
            <person name="Nusslein K."/>
        </authorList>
    </citation>
    <scope>NUCLEOTIDE SEQUENCE [LARGE SCALE GENOMIC DNA]</scope>
    <source>
        <strain evidence="2">Amazon FNV 2010 28 9</strain>
    </source>
</reference>
<dbReference type="InterPro" id="IPR018711">
    <property type="entry name" value="NAGPA"/>
</dbReference>
<evidence type="ECO:0000313" key="2">
    <source>
        <dbReference type="EMBL" id="PWU23928.1"/>
    </source>
</evidence>
<name>A0A317JTU4_9BACT</name>
<accession>A0A317JTU4</accession>
<comment type="caution">
    <text evidence="2">The sequence shown here is derived from an EMBL/GenBank/DDBJ whole genome shotgun (WGS) entry which is preliminary data.</text>
</comment>
<feature type="domain" description="Phosphodiester glycosidase" evidence="1">
    <location>
        <begin position="136"/>
        <end position="271"/>
    </location>
</feature>
<dbReference type="AlphaFoldDB" id="A0A317JTU4"/>
<gene>
    <name evidence="2" type="ORF">C5B42_01290</name>
</gene>
<dbReference type="Proteomes" id="UP000246104">
    <property type="component" value="Unassembled WGS sequence"/>
</dbReference>
<sequence>MESYYFWGQDKFKQLSTSLSHTQIDPFGNDASAVNNADNIDHMDVAPIAIQNGFTSLSGEGVWQNIPQSLFPNEDVIVRTFVRPDPQRSYAIVSLVKIDSKKISIGTEAGLRYPANLHKIAGPGKVPASIQQSNMLIAAFNGGFQEKDGEYGMIVGDKTYVPLKLGIPAVYLFEDGSLQFVDYMGQLIPPGVAAIRQNGPYLVHNGLLSAYEERDRDTWGRTLTNSLYTWRSGLGVAKDGSIIFAAGESLIPTTLAKALLAAGAVDAIQLDINPPWVRFFFYTPLGNGQYSSRILMKNMSNAGQTYLTGYEKDFFYLYKK</sequence>
<dbReference type="EMBL" id="PSRQ01000018">
    <property type="protein sequence ID" value="PWU23928.1"/>
    <property type="molecule type" value="Genomic_DNA"/>
</dbReference>